<dbReference type="InterPro" id="IPR012338">
    <property type="entry name" value="Beta-lactam/transpept-like"/>
</dbReference>
<dbReference type="InterPro" id="IPR001460">
    <property type="entry name" value="PCN-bd_Tpept"/>
</dbReference>
<evidence type="ECO:0000256" key="1">
    <source>
        <dbReference type="ARBA" id="ARBA00004370"/>
    </source>
</evidence>
<dbReference type="PANTHER" id="PTHR30627:SF26">
    <property type="entry name" value="PENICILLIN-BINDING PROTEIN 2B"/>
    <property type="match status" value="1"/>
</dbReference>
<dbReference type="SUPFAM" id="SSF56601">
    <property type="entry name" value="beta-lactamase/transpeptidase-like"/>
    <property type="match status" value="1"/>
</dbReference>
<proteinExistence type="inferred from homology"/>
<reference evidence="7" key="1">
    <citation type="journal article" date="2019" name="Int. J. Syst. Evol. Microbiol.">
        <title>The Global Catalogue of Microorganisms (GCM) 10K type strain sequencing project: providing services to taxonomists for standard genome sequencing and annotation.</title>
        <authorList>
            <consortium name="The Broad Institute Genomics Platform"/>
            <consortium name="The Broad Institute Genome Sequencing Center for Infectious Disease"/>
            <person name="Wu L."/>
            <person name="Ma J."/>
        </authorList>
    </citation>
    <scope>NUCLEOTIDE SEQUENCE [LARGE SCALE GENOMIC DNA]</scope>
    <source>
        <strain evidence="7">CCM 320</strain>
    </source>
</reference>
<dbReference type="Pfam" id="PF03793">
    <property type="entry name" value="PASTA"/>
    <property type="match status" value="2"/>
</dbReference>
<evidence type="ECO:0000256" key="3">
    <source>
        <dbReference type="ARBA" id="ARBA00023136"/>
    </source>
</evidence>
<accession>A0ABV7KP43</accession>
<dbReference type="PANTHER" id="PTHR30627">
    <property type="entry name" value="PEPTIDOGLYCAN D,D-TRANSPEPTIDASE"/>
    <property type="match status" value="1"/>
</dbReference>
<dbReference type="InterPro" id="IPR005543">
    <property type="entry name" value="PASTA_dom"/>
</dbReference>
<dbReference type="PROSITE" id="PS51178">
    <property type="entry name" value="PASTA"/>
    <property type="match status" value="1"/>
</dbReference>
<name>A0ABV7KP43_PLAOK</name>
<feature type="region of interest" description="Disordered" evidence="4">
    <location>
        <begin position="717"/>
        <end position="746"/>
    </location>
</feature>
<dbReference type="SUPFAM" id="SSF54184">
    <property type="entry name" value="Penicillin-binding protein 2x (pbp-2x), c-terminal domain"/>
    <property type="match status" value="2"/>
</dbReference>
<keyword evidence="7" id="KW-1185">Reference proteome</keyword>
<dbReference type="RefSeq" id="WP_117312480.1">
    <property type="nucleotide sequence ID" value="NZ_JBFEXX010000068.1"/>
</dbReference>
<dbReference type="Pfam" id="PF03717">
    <property type="entry name" value="PBP_dimer"/>
    <property type="match status" value="1"/>
</dbReference>
<dbReference type="Pfam" id="PF00905">
    <property type="entry name" value="Transpeptidase"/>
    <property type="match status" value="1"/>
</dbReference>
<dbReference type="SUPFAM" id="SSF56519">
    <property type="entry name" value="Penicillin binding protein dimerisation domain"/>
    <property type="match status" value="1"/>
</dbReference>
<dbReference type="SMART" id="SM00740">
    <property type="entry name" value="PASTA"/>
    <property type="match status" value="2"/>
</dbReference>
<evidence type="ECO:0000256" key="2">
    <source>
        <dbReference type="ARBA" id="ARBA00007171"/>
    </source>
</evidence>
<dbReference type="EMBL" id="JBHRUJ010000016">
    <property type="protein sequence ID" value="MFC3211207.1"/>
    <property type="molecule type" value="Genomic_DNA"/>
</dbReference>
<dbReference type="InterPro" id="IPR005311">
    <property type="entry name" value="PBP_dimer"/>
</dbReference>
<dbReference type="Gene3D" id="3.90.1310.10">
    <property type="entry name" value="Penicillin-binding protein 2a (Domain 2)"/>
    <property type="match status" value="1"/>
</dbReference>
<dbReference type="Proteomes" id="UP001595625">
    <property type="component" value="Unassembled WGS sequence"/>
</dbReference>
<protein>
    <submittedName>
        <fullName evidence="6">Penicillin-binding transpeptidase domain-containing protein</fullName>
    </submittedName>
</protein>
<keyword evidence="3" id="KW-0472">Membrane</keyword>
<gene>
    <name evidence="6" type="ORF">ACFOEJ_09005</name>
</gene>
<organism evidence="6 7">
    <name type="scientific">Planomicrobium okeanokoites</name>
    <name type="common">Planococcus okeanokoites</name>
    <name type="synonym">Flavobacterium okeanokoites</name>
    <dbReference type="NCBI Taxonomy" id="244"/>
    <lineage>
        <taxon>Bacteria</taxon>
        <taxon>Bacillati</taxon>
        <taxon>Bacillota</taxon>
        <taxon>Bacilli</taxon>
        <taxon>Bacillales</taxon>
        <taxon>Caryophanaceae</taxon>
        <taxon>Planomicrobium</taxon>
    </lineage>
</organism>
<dbReference type="InterPro" id="IPR050515">
    <property type="entry name" value="Beta-lactam/transpept"/>
</dbReference>
<dbReference type="Gene3D" id="3.40.710.10">
    <property type="entry name" value="DD-peptidase/beta-lactamase superfamily"/>
    <property type="match status" value="1"/>
</dbReference>
<dbReference type="InterPro" id="IPR036138">
    <property type="entry name" value="PBP_dimer_sf"/>
</dbReference>
<feature type="compositionally biased region" description="Acidic residues" evidence="4">
    <location>
        <begin position="730"/>
        <end position="746"/>
    </location>
</feature>
<dbReference type="Gene3D" id="3.30.70.2110">
    <property type="match status" value="1"/>
</dbReference>
<feature type="domain" description="PASTA" evidence="5">
    <location>
        <begin position="597"/>
        <end position="657"/>
    </location>
</feature>
<evidence type="ECO:0000313" key="6">
    <source>
        <dbReference type="EMBL" id="MFC3211207.1"/>
    </source>
</evidence>
<comment type="subcellular location">
    <subcellularLocation>
        <location evidence="1">Membrane</location>
    </subcellularLocation>
</comment>
<evidence type="ECO:0000259" key="5">
    <source>
        <dbReference type="PROSITE" id="PS51178"/>
    </source>
</evidence>
<sequence length="746" mass="81594">MKKKFRFQWGAFLLFLVFAGLFFLLLARIVTIQATGQVEGQELAAKAAAKYSQEEVLTAERGKILDRSGEIIAEDTLSYKLVAVVDEKATQKASDPRHVTDINLTADILSKYIGTPREKIYETLKQGQDAGRYQVEFGSAGREISHTQMLEMKEEELPGVLFIQNLKRLYPNGVFASHLIGFAMKEELENGDMVTKGKMGLELIYDDILTGENGKVEFDTDKWGFLLPNSESAVTPAVDGADIKLTLDKTLENFLEDAMSSVQEEYDPKRMIALIANPKTGEILAMSQRPSFNPNTREGLSENWLNESIQLTIEPGSPMKMFTLAAAVEEGKWNPNATYQSGSYQFGNTIIGDHNGRKGWGTISYLEGFQRSSNVSMAYLLERIGPDTFMNYIDAFGFGKKTGIDLPGEAAGKILDEREINKLTLTFGQGSTVTPIQMIQATTAFANDGVMMKPYIIDEIKNRDTGEVTLKGKPEEAGQPISAETAKIVRDVMASTVTAEEGSGKRFALQDYTVAGKTGTAQIPGDDGRYMTGKDNYLFSFVGMAPAEDPELVMYVGVQQPNMDVTEHGSKPVADIFTSVMENGLKYLNIEPEDIEETPVVEIGDYAGKTSDEVAAELGSRNIKVATTGSAGEVSAQYPEKGEMLLAGGTVILQTEGETVLPDFKGWSKRELLAFQALSGLSLEIVGQGYAVNQSLSAGVKIAEGEPVVVRLQTPEDSYKVQMTDGPEGIPEEENTEEIITEDTSE</sequence>
<evidence type="ECO:0000256" key="4">
    <source>
        <dbReference type="SAM" id="MobiDB-lite"/>
    </source>
</evidence>
<dbReference type="CDD" id="cd06575">
    <property type="entry name" value="PASTA_Pbp2x-like_2"/>
    <property type="match status" value="1"/>
</dbReference>
<evidence type="ECO:0000313" key="7">
    <source>
        <dbReference type="Proteomes" id="UP001595625"/>
    </source>
</evidence>
<comment type="caution">
    <text evidence="6">The sequence shown here is derived from an EMBL/GenBank/DDBJ whole genome shotgun (WGS) entry which is preliminary data.</text>
</comment>
<comment type="similarity">
    <text evidence="2">Belongs to the transpeptidase family.</text>
</comment>
<dbReference type="Gene3D" id="2.20.70.70">
    <property type="match status" value="1"/>
</dbReference>